<dbReference type="InterPro" id="IPR035810">
    <property type="entry name" value="PEBP_euk"/>
</dbReference>
<dbReference type="Gene3D" id="3.90.280.10">
    <property type="entry name" value="PEBP-like"/>
    <property type="match status" value="1"/>
</dbReference>
<gene>
    <name evidence="2" type="primary">OV16_4</name>
    <name evidence="2" type="ORF">CEXT_609091</name>
</gene>
<proteinExistence type="predicted"/>
<dbReference type="PANTHER" id="PTHR11362">
    <property type="entry name" value="PHOSPHATIDYLETHANOLAMINE-BINDING PROTEIN"/>
    <property type="match status" value="1"/>
</dbReference>
<dbReference type="AlphaFoldDB" id="A0AAV4XRZ3"/>
<reference evidence="2 3" key="1">
    <citation type="submission" date="2021-06" db="EMBL/GenBank/DDBJ databases">
        <title>Caerostris extrusa draft genome.</title>
        <authorList>
            <person name="Kono N."/>
            <person name="Arakawa K."/>
        </authorList>
    </citation>
    <scope>NUCLEOTIDE SEQUENCE [LARGE SCALE GENOMIC DNA]</scope>
</reference>
<dbReference type="CDD" id="cd00866">
    <property type="entry name" value="PEBP_euk"/>
    <property type="match status" value="1"/>
</dbReference>
<feature type="signal peptide" evidence="1">
    <location>
        <begin position="1"/>
        <end position="16"/>
    </location>
</feature>
<dbReference type="PANTHER" id="PTHR11362:SF82">
    <property type="entry name" value="PHOSPHATIDYLETHANOLAMINE-BINDING PROTEIN 4"/>
    <property type="match status" value="1"/>
</dbReference>
<name>A0AAV4XRZ3_CAEEX</name>
<dbReference type="Pfam" id="PF01161">
    <property type="entry name" value="PBP"/>
    <property type="match status" value="1"/>
</dbReference>
<accession>A0AAV4XRZ3</accession>
<comment type="caution">
    <text evidence="2">The sequence shown here is derived from an EMBL/GenBank/DDBJ whole genome shotgun (WGS) entry which is preliminary data.</text>
</comment>
<dbReference type="InterPro" id="IPR036610">
    <property type="entry name" value="PEBP-like_sf"/>
</dbReference>
<protein>
    <submittedName>
        <fullName evidence="2">OV-16 antigen</fullName>
    </submittedName>
</protein>
<organism evidence="2 3">
    <name type="scientific">Caerostris extrusa</name>
    <name type="common">Bark spider</name>
    <name type="synonym">Caerostris bankana</name>
    <dbReference type="NCBI Taxonomy" id="172846"/>
    <lineage>
        <taxon>Eukaryota</taxon>
        <taxon>Metazoa</taxon>
        <taxon>Ecdysozoa</taxon>
        <taxon>Arthropoda</taxon>
        <taxon>Chelicerata</taxon>
        <taxon>Arachnida</taxon>
        <taxon>Araneae</taxon>
        <taxon>Araneomorphae</taxon>
        <taxon>Entelegynae</taxon>
        <taxon>Araneoidea</taxon>
        <taxon>Araneidae</taxon>
        <taxon>Caerostris</taxon>
    </lineage>
</organism>
<dbReference type="InterPro" id="IPR008914">
    <property type="entry name" value="PEBP"/>
</dbReference>
<evidence type="ECO:0000313" key="3">
    <source>
        <dbReference type="Proteomes" id="UP001054945"/>
    </source>
</evidence>
<dbReference type="EMBL" id="BPLR01000785">
    <property type="protein sequence ID" value="GIY97487.1"/>
    <property type="molecule type" value="Genomic_DNA"/>
</dbReference>
<evidence type="ECO:0000313" key="2">
    <source>
        <dbReference type="EMBL" id="GIY97487.1"/>
    </source>
</evidence>
<dbReference type="SUPFAM" id="SSF49777">
    <property type="entry name" value="PEBP-like"/>
    <property type="match status" value="1"/>
</dbReference>
<feature type="chain" id="PRO_5043349285" evidence="1">
    <location>
        <begin position="17"/>
        <end position="208"/>
    </location>
</feature>
<evidence type="ECO:0000256" key="1">
    <source>
        <dbReference type="SAM" id="SignalP"/>
    </source>
</evidence>
<keyword evidence="1" id="KW-0732">Signal</keyword>
<sequence>MEIFQIFLLAAISIIGFRSDCDLSDYKKSKIVPGIIPITPEMPIQVFYKNKSFECGSKVDSLSIRRTPTLNYTCDEDKLYTIIMIDVDELTPQKPILSPYRLWLVANIPGCNVSEGYTHTKYFVPIRSSQPDPHRYIMMIYEQPRRITFQKESSNKSELQEFINRQKFDLNGFVQDKYLKGRFMDIFSTLYLLSLKQSISLSAPYLNN</sequence>
<dbReference type="Proteomes" id="UP001054945">
    <property type="component" value="Unassembled WGS sequence"/>
</dbReference>
<keyword evidence="3" id="KW-1185">Reference proteome</keyword>